<protein>
    <recommendedName>
        <fullName evidence="3">Lipoprotein</fullName>
    </recommendedName>
</protein>
<dbReference type="KEGG" id="cohn:KCTCHS21_37410"/>
<dbReference type="Proteomes" id="UP000289856">
    <property type="component" value="Chromosome"/>
</dbReference>
<sequence>MRVSLRERQGNPMKRLILVALCAALMMLATGCEGWFNSFPKDTVMKKKITKEHQTNEVEYEGVLSQDSVKTLSLNAVNKYYNENLKMDELQFELMSIDQNKLKELLQEAHYVTPKQQLNPQLSFDYKTELDHIPGGLYYVTLTSSTDLKSIYDIVLNARDGDVMKISKTVAARVLPSAVGEKREKVFDVADRFVEEKGSYPLDELTFEPTMINWGSSVVEMYYTSKDRKSIKYCVMINASSNEIIGFSKDVMALLSYSKR</sequence>
<organism evidence="1 2">
    <name type="scientific">Cohnella abietis</name>
    <dbReference type="NCBI Taxonomy" id="2507935"/>
    <lineage>
        <taxon>Bacteria</taxon>
        <taxon>Bacillati</taxon>
        <taxon>Bacillota</taxon>
        <taxon>Bacilli</taxon>
        <taxon>Bacillales</taxon>
        <taxon>Paenibacillaceae</taxon>
        <taxon>Cohnella</taxon>
    </lineage>
</organism>
<evidence type="ECO:0000313" key="2">
    <source>
        <dbReference type="Proteomes" id="UP000289856"/>
    </source>
</evidence>
<dbReference type="AlphaFoldDB" id="A0A3T1D8C9"/>
<proteinExistence type="predicted"/>
<evidence type="ECO:0000313" key="1">
    <source>
        <dbReference type="EMBL" id="BBI34342.1"/>
    </source>
</evidence>
<accession>A0A3T1D8C9</accession>
<reference evidence="1 2" key="1">
    <citation type="submission" date="2019-01" db="EMBL/GenBank/DDBJ databases">
        <title>Complete genome sequence of Cohnella hallensis HS21 isolated from Korean fir (Abies koreana) rhizospheric soil.</title>
        <authorList>
            <person name="Jiang L."/>
            <person name="Kang S.W."/>
            <person name="Kim S."/>
            <person name="Jung J."/>
            <person name="Kim C.Y."/>
            <person name="Kim D.H."/>
            <person name="Kim S.W."/>
            <person name="Lee J."/>
        </authorList>
    </citation>
    <scope>NUCLEOTIDE SEQUENCE [LARGE SCALE GENOMIC DNA]</scope>
    <source>
        <strain evidence="1 2">HS21</strain>
    </source>
</reference>
<gene>
    <name evidence="1" type="ORF">KCTCHS21_37410</name>
</gene>
<name>A0A3T1D8C9_9BACL</name>
<evidence type="ECO:0008006" key="3">
    <source>
        <dbReference type="Google" id="ProtNLM"/>
    </source>
</evidence>
<dbReference type="PROSITE" id="PS51257">
    <property type="entry name" value="PROKAR_LIPOPROTEIN"/>
    <property type="match status" value="1"/>
</dbReference>
<dbReference type="EMBL" id="AP019400">
    <property type="protein sequence ID" value="BBI34342.1"/>
    <property type="molecule type" value="Genomic_DNA"/>
</dbReference>
<keyword evidence="2" id="KW-1185">Reference proteome</keyword>